<proteinExistence type="predicted"/>
<name>A0A8S5QBU5_9CAUD</name>
<reference evidence="1" key="1">
    <citation type="journal article" date="2021" name="Proc. Natl. Acad. Sci. U.S.A.">
        <title>A Catalog of Tens of Thousands of Viruses from Human Metagenomes Reveals Hidden Associations with Chronic Diseases.</title>
        <authorList>
            <person name="Tisza M.J."/>
            <person name="Buck C.B."/>
        </authorList>
    </citation>
    <scope>NUCLEOTIDE SEQUENCE</scope>
    <source>
        <strain evidence="1">CtKyp3</strain>
    </source>
</reference>
<accession>A0A8S5QBU5</accession>
<sequence>MFVYLPIESPHFFIAFLRCSPSSCMTAAKKAFSSTFIFTNSLGRM</sequence>
<evidence type="ECO:0000313" key="1">
    <source>
        <dbReference type="EMBL" id="DAE16315.1"/>
    </source>
</evidence>
<protein>
    <submittedName>
        <fullName evidence="1">Uncharacterized protein</fullName>
    </submittedName>
</protein>
<organism evidence="1">
    <name type="scientific">Siphoviridae sp. ctKyp3</name>
    <dbReference type="NCBI Taxonomy" id="2825447"/>
    <lineage>
        <taxon>Viruses</taxon>
        <taxon>Duplodnaviria</taxon>
        <taxon>Heunggongvirae</taxon>
        <taxon>Uroviricota</taxon>
        <taxon>Caudoviricetes</taxon>
    </lineage>
</organism>
<dbReference type="EMBL" id="BK015620">
    <property type="protein sequence ID" value="DAE16315.1"/>
    <property type="molecule type" value="Genomic_DNA"/>
</dbReference>